<proteinExistence type="predicted"/>
<name>A0ABR2HS21_9PEZI</name>
<dbReference type="Gene3D" id="3.40.50.1580">
    <property type="entry name" value="Nucleoside phosphorylase domain"/>
    <property type="match status" value="1"/>
</dbReference>
<evidence type="ECO:0000313" key="3">
    <source>
        <dbReference type="Proteomes" id="UP001390339"/>
    </source>
</evidence>
<feature type="region of interest" description="Disordered" evidence="1">
    <location>
        <begin position="1"/>
        <end position="32"/>
    </location>
</feature>
<evidence type="ECO:0000313" key="2">
    <source>
        <dbReference type="EMBL" id="KAK8851753.1"/>
    </source>
</evidence>
<dbReference type="Proteomes" id="UP001390339">
    <property type="component" value="Unassembled WGS sequence"/>
</dbReference>
<organism evidence="2 3">
    <name type="scientific">Apiospora arundinis</name>
    <dbReference type="NCBI Taxonomy" id="335852"/>
    <lineage>
        <taxon>Eukaryota</taxon>
        <taxon>Fungi</taxon>
        <taxon>Dikarya</taxon>
        <taxon>Ascomycota</taxon>
        <taxon>Pezizomycotina</taxon>
        <taxon>Sordariomycetes</taxon>
        <taxon>Xylariomycetidae</taxon>
        <taxon>Amphisphaeriales</taxon>
        <taxon>Apiosporaceae</taxon>
        <taxon>Apiospora</taxon>
    </lineage>
</organism>
<evidence type="ECO:0000256" key="1">
    <source>
        <dbReference type="SAM" id="MobiDB-lite"/>
    </source>
</evidence>
<comment type="caution">
    <text evidence="2">The sequence shown here is derived from an EMBL/GenBank/DDBJ whole genome shotgun (WGS) entry which is preliminary data.</text>
</comment>
<dbReference type="InterPro" id="IPR035994">
    <property type="entry name" value="Nucleoside_phosphorylase_sf"/>
</dbReference>
<reference evidence="2 3" key="1">
    <citation type="journal article" date="2024" name="IMA Fungus">
        <title>Apiospora arundinis, a panoply of carbohydrate-active enzymes and secondary metabolites.</title>
        <authorList>
            <person name="Sorensen T."/>
            <person name="Petersen C."/>
            <person name="Muurmann A.T."/>
            <person name="Christiansen J.V."/>
            <person name="Brundto M.L."/>
            <person name="Overgaard C.K."/>
            <person name="Boysen A.T."/>
            <person name="Wollenberg R.D."/>
            <person name="Larsen T.O."/>
            <person name="Sorensen J.L."/>
            <person name="Nielsen K.L."/>
            <person name="Sondergaard T.E."/>
        </authorList>
    </citation>
    <scope>NUCLEOTIDE SEQUENCE [LARGE SCALE GENOMIC DNA]</scope>
    <source>
        <strain evidence="2 3">AAU 773</strain>
    </source>
</reference>
<gene>
    <name evidence="2" type="ORF">PGQ11_014232</name>
</gene>
<sequence>MATLHLYWTEESRPPTSVLPGKPVPDEDSDKFDEERLPAIQPDDIAVAIFCALTYESYAVKYTLGKEFAYASETNGHQNYVYSFGSIVKHNIVIARRVQMGPLNAAQDGH</sequence>
<keyword evidence="3" id="KW-1185">Reference proteome</keyword>
<dbReference type="EMBL" id="JAPCWZ010000009">
    <property type="protein sequence ID" value="KAK8851753.1"/>
    <property type="molecule type" value="Genomic_DNA"/>
</dbReference>
<protein>
    <submittedName>
        <fullName evidence="2">Purine and uridine phosphorylase</fullName>
    </submittedName>
</protein>
<accession>A0ABR2HS21</accession>